<keyword evidence="9 10" id="KW-0472">Membrane</keyword>
<evidence type="ECO:0000313" key="14">
    <source>
        <dbReference type="Proteomes" id="UP001347796"/>
    </source>
</evidence>
<evidence type="ECO:0000256" key="6">
    <source>
        <dbReference type="ARBA" id="ARBA00022792"/>
    </source>
</evidence>
<feature type="repeat" description="Solcar" evidence="10">
    <location>
        <begin position="8"/>
        <end position="97"/>
    </location>
</feature>
<evidence type="ECO:0000256" key="8">
    <source>
        <dbReference type="ARBA" id="ARBA00023128"/>
    </source>
</evidence>
<reference evidence="13 14" key="1">
    <citation type="submission" date="2024-01" db="EMBL/GenBank/DDBJ databases">
        <title>The genome of the rayed Mediterranean limpet Patella caerulea (Linnaeus, 1758).</title>
        <authorList>
            <person name="Anh-Thu Weber A."/>
            <person name="Halstead-Nussloch G."/>
        </authorList>
    </citation>
    <scope>NUCLEOTIDE SEQUENCE [LARGE SCALE GENOMIC DNA]</scope>
    <source>
        <strain evidence="13">AATW-2023a</strain>
        <tissue evidence="13">Whole specimen</tissue>
    </source>
</reference>
<keyword evidence="5" id="KW-0677">Repeat</keyword>
<keyword evidence="8" id="KW-0496">Mitochondrion</keyword>
<dbReference type="InterPro" id="IPR018108">
    <property type="entry name" value="MCP_transmembrane"/>
</dbReference>
<dbReference type="Gene3D" id="1.50.40.10">
    <property type="entry name" value="Mitochondrial carrier domain"/>
    <property type="match status" value="1"/>
</dbReference>
<name>A0AAN8JGK8_PATCE</name>
<accession>A0AAN8JGK8</accession>
<gene>
    <name evidence="13" type="ORF">SNE40_015197</name>
</gene>
<keyword evidence="7 12" id="KW-1133">Transmembrane helix</keyword>
<keyword evidence="14" id="KW-1185">Reference proteome</keyword>
<dbReference type="AlphaFoldDB" id="A0AAN8JGK8"/>
<organism evidence="13 14">
    <name type="scientific">Patella caerulea</name>
    <name type="common">Rayed Mediterranean limpet</name>
    <dbReference type="NCBI Taxonomy" id="87958"/>
    <lineage>
        <taxon>Eukaryota</taxon>
        <taxon>Metazoa</taxon>
        <taxon>Spiralia</taxon>
        <taxon>Lophotrochozoa</taxon>
        <taxon>Mollusca</taxon>
        <taxon>Gastropoda</taxon>
        <taxon>Patellogastropoda</taxon>
        <taxon>Patelloidea</taxon>
        <taxon>Patellidae</taxon>
        <taxon>Patella</taxon>
    </lineage>
</organism>
<evidence type="ECO:0000256" key="5">
    <source>
        <dbReference type="ARBA" id="ARBA00022737"/>
    </source>
</evidence>
<evidence type="ECO:0000256" key="9">
    <source>
        <dbReference type="ARBA" id="ARBA00023136"/>
    </source>
</evidence>
<comment type="caution">
    <text evidence="13">The sequence shown here is derived from an EMBL/GenBank/DDBJ whole genome shotgun (WGS) entry which is preliminary data.</text>
</comment>
<comment type="subcellular location">
    <subcellularLocation>
        <location evidence="1">Mitochondrion inner membrane</location>
        <topology evidence="1">Multi-pass membrane protein</topology>
    </subcellularLocation>
</comment>
<keyword evidence="4 10" id="KW-0812">Transmembrane</keyword>
<dbReference type="InterPro" id="IPR023395">
    <property type="entry name" value="MCP_dom_sf"/>
</dbReference>
<keyword evidence="3 11" id="KW-0813">Transport</keyword>
<keyword evidence="6" id="KW-0999">Mitochondrion inner membrane</keyword>
<dbReference type="PANTHER" id="PTHR45928">
    <property type="entry name" value="RE38146P"/>
    <property type="match status" value="1"/>
</dbReference>
<feature type="repeat" description="Solcar" evidence="10">
    <location>
        <begin position="210"/>
        <end position="301"/>
    </location>
</feature>
<evidence type="ECO:0000256" key="11">
    <source>
        <dbReference type="RuleBase" id="RU000488"/>
    </source>
</evidence>
<evidence type="ECO:0008006" key="15">
    <source>
        <dbReference type="Google" id="ProtNLM"/>
    </source>
</evidence>
<dbReference type="Proteomes" id="UP001347796">
    <property type="component" value="Unassembled WGS sequence"/>
</dbReference>
<dbReference type="GO" id="GO:0005743">
    <property type="term" value="C:mitochondrial inner membrane"/>
    <property type="evidence" value="ECO:0007669"/>
    <property type="project" value="UniProtKB-SubCell"/>
</dbReference>
<dbReference type="InterPro" id="IPR051508">
    <property type="entry name" value="Mito_Carrier_Antiporter"/>
</dbReference>
<sequence length="316" mass="34922">MVQKLDVMEFVLGGIATCGAGLFTNPLEVVKTRMQLQGELKSRGQYAVHYRNAVHAFYTVAKTDGLLALQNGLVPALWYQFFMNGFRLGTYQILVNLDFTKDSRGNISAPRSILAGAFAGCVGAFVGSPFFMVKTQLQSQAAQSIAVGHQHLHESMSQGLRKIYSEFGILGLWRGVSAAIPRVTVGSGAQLATFSTTKQFLIDTQMFKKDSLLIAFIASMGSGVAVTLFMTPFDVVSTRLYNQGIDAAGKGLLYKNVLDCFIKIFKKEGLWGFYKGWGASYFRLGPHTVLSLVFWDKAREMYNKINNKTRNIEIKS</sequence>
<evidence type="ECO:0000256" key="2">
    <source>
        <dbReference type="ARBA" id="ARBA00006375"/>
    </source>
</evidence>
<dbReference type="Pfam" id="PF00153">
    <property type="entry name" value="Mito_carr"/>
    <property type="match status" value="3"/>
</dbReference>
<proteinExistence type="inferred from homology"/>
<dbReference type="FunFam" id="1.50.40.10:FF:000039">
    <property type="entry name" value="Solute carrier family 25 member 35"/>
    <property type="match status" value="1"/>
</dbReference>
<dbReference type="SUPFAM" id="SSF103506">
    <property type="entry name" value="Mitochondrial carrier"/>
    <property type="match status" value="1"/>
</dbReference>
<evidence type="ECO:0000256" key="3">
    <source>
        <dbReference type="ARBA" id="ARBA00022448"/>
    </source>
</evidence>
<dbReference type="EMBL" id="JAZGQO010000010">
    <property type="protein sequence ID" value="KAK6177002.1"/>
    <property type="molecule type" value="Genomic_DNA"/>
</dbReference>
<feature type="transmembrane region" description="Helical" evidence="12">
    <location>
        <begin position="212"/>
        <end position="233"/>
    </location>
</feature>
<evidence type="ECO:0000256" key="4">
    <source>
        <dbReference type="ARBA" id="ARBA00022692"/>
    </source>
</evidence>
<protein>
    <recommendedName>
        <fullName evidence="15">Solute carrier family 25 member 35</fullName>
    </recommendedName>
</protein>
<evidence type="ECO:0000256" key="12">
    <source>
        <dbReference type="SAM" id="Phobius"/>
    </source>
</evidence>
<comment type="similarity">
    <text evidence="2 11">Belongs to the mitochondrial carrier (TC 2.A.29) family.</text>
</comment>
<evidence type="ECO:0000256" key="7">
    <source>
        <dbReference type="ARBA" id="ARBA00022989"/>
    </source>
</evidence>
<evidence type="ECO:0000256" key="10">
    <source>
        <dbReference type="PROSITE-ProRule" id="PRU00282"/>
    </source>
</evidence>
<dbReference type="PROSITE" id="PS50920">
    <property type="entry name" value="SOLCAR"/>
    <property type="match status" value="3"/>
</dbReference>
<evidence type="ECO:0000313" key="13">
    <source>
        <dbReference type="EMBL" id="KAK6177002.1"/>
    </source>
</evidence>
<feature type="repeat" description="Solcar" evidence="10">
    <location>
        <begin position="107"/>
        <end position="200"/>
    </location>
</feature>
<dbReference type="PANTHER" id="PTHR45928:SF1">
    <property type="entry name" value="RE38146P"/>
    <property type="match status" value="1"/>
</dbReference>
<evidence type="ECO:0000256" key="1">
    <source>
        <dbReference type="ARBA" id="ARBA00004448"/>
    </source>
</evidence>
<feature type="transmembrane region" description="Helical" evidence="12">
    <location>
        <begin position="113"/>
        <end position="133"/>
    </location>
</feature>